<evidence type="ECO:0000313" key="2">
    <source>
        <dbReference type="EMBL" id="RIB22707.1"/>
    </source>
</evidence>
<dbReference type="EMBL" id="QKWP01000296">
    <property type="protein sequence ID" value="RIB22707.1"/>
    <property type="molecule type" value="Genomic_DNA"/>
</dbReference>
<evidence type="ECO:0000313" key="3">
    <source>
        <dbReference type="Proteomes" id="UP000266673"/>
    </source>
</evidence>
<dbReference type="Proteomes" id="UP000266673">
    <property type="component" value="Unassembled WGS sequence"/>
</dbReference>
<feature type="compositionally biased region" description="Polar residues" evidence="1">
    <location>
        <begin position="321"/>
        <end position="353"/>
    </location>
</feature>
<evidence type="ECO:0000256" key="1">
    <source>
        <dbReference type="SAM" id="MobiDB-lite"/>
    </source>
</evidence>
<protein>
    <submittedName>
        <fullName evidence="2">Uncharacterized protein</fullName>
    </submittedName>
</protein>
<name>A0A397VN13_9GLOM</name>
<gene>
    <name evidence="2" type="ORF">C2G38_956581</name>
</gene>
<dbReference type="STRING" id="44941.A0A397VN13"/>
<feature type="region of interest" description="Disordered" evidence="1">
    <location>
        <begin position="122"/>
        <end position="153"/>
    </location>
</feature>
<proteinExistence type="predicted"/>
<feature type="compositionally biased region" description="Polar residues" evidence="1">
    <location>
        <begin position="367"/>
        <end position="410"/>
    </location>
</feature>
<accession>A0A397VN13</accession>
<reference evidence="2 3" key="1">
    <citation type="submission" date="2018-06" db="EMBL/GenBank/DDBJ databases">
        <title>Comparative genomics reveals the genomic features of Rhizophagus irregularis, R. cerebriforme, R. diaphanum and Gigaspora rosea, and their symbiotic lifestyle signature.</title>
        <authorList>
            <person name="Morin E."/>
            <person name="San Clemente H."/>
            <person name="Chen E.C.H."/>
            <person name="De La Providencia I."/>
            <person name="Hainaut M."/>
            <person name="Kuo A."/>
            <person name="Kohler A."/>
            <person name="Murat C."/>
            <person name="Tang N."/>
            <person name="Roy S."/>
            <person name="Loubradou J."/>
            <person name="Henrissat B."/>
            <person name="Grigoriev I.V."/>
            <person name="Corradi N."/>
            <person name="Roux C."/>
            <person name="Martin F.M."/>
        </authorList>
    </citation>
    <scope>NUCLEOTIDE SEQUENCE [LARGE SCALE GENOMIC DNA]</scope>
    <source>
        <strain evidence="2 3">DAOM 194757</strain>
    </source>
</reference>
<sequence length="583" mass="65259">MSKLNDVKPTLKCELENTLDFETFVKSFVILYMINNKLLEDSERPNKHHADIIVQLAEECSQESNQTDLFNIDKREPYQLLELLDKQSAPETKSSALEYTSDDGKKIEITSISDLHMAAVMKRHAAESSQMPPPPRPLQRRARPPSRLPQIPQNSEVVISTLQQRPPQQSMRPVVKPPQMVVQGSTPMQIPQNTQPMQQPQTRPQIQNRPIVQIASPQTSIQGIIPLQNQPMTVQAQTSNHVPINVQISTQQQAGQITSPMIIRQPRQGIATTHVVQPSNPGKLQPNMVMQMQQTMSPQSSRQPPNQNPAIVLAQPTQIPTQNNPIKVQNPMQSVSQSTPGTPIQLSEQSQVRPVQRSPGTPMRSPAQPSRTSAPSTPMQTAEQVQITQPSQLSAPNTPIHSPGQIQGQSTQPSIVIAPGIVTNQLPIRNGIQLSSTQNTPQQNIQNISNMQPITRERYIAFLRAQQLRSNQLMNQVTNPQMIARRQIPVGNSQQVDMRLTAQQPIIGNNQAFIVQPQFSINQQLQGIISEPTSQLQLNVPQIYRVRPPVVQRQPVTQQQMTLNTQPFVQNNQWVFQQRPYGS</sequence>
<organism evidence="2 3">
    <name type="scientific">Gigaspora rosea</name>
    <dbReference type="NCBI Taxonomy" id="44941"/>
    <lineage>
        <taxon>Eukaryota</taxon>
        <taxon>Fungi</taxon>
        <taxon>Fungi incertae sedis</taxon>
        <taxon>Mucoromycota</taxon>
        <taxon>Glomeromycotina</taxon>
        <taxon>Glomeromycetes</taxon>
        <taxon>Diversisporales</taxon>
        <taxon>Gigasporaceae</taxon>
        <taxon>Gigaspora</taxon>
    </lineage>
</organism>
<dbReference type="AlphaFoldDB" id="A0A397VN13"/>
<keyword evidence="3" id="KW-1185">Reference proteome</keyword>
<comment type="caution">
    <text evidence="2">The sequence shown here is derived from an EMBL/GenBank/DDBJ whole genome shotgun (WGS) entry which is preliminary data.</text>
</comment>
<feature type="region of interest" description="Disordered" evidence="1">
    <location>
        <begin position="321"/>
        <end position="410"/>
    </location>
</feature>
<dbReference type="OrthoDB" id="1932706at2759"/>